<dbReference type="Ensembl" id="ENSCAFT00040008661.1">
    <property type="protein sequence ID" value="ENSCAFP00040007525.1"/>
    <property type="gene ID" value="ENSCAFG00040004583.1"/>
</dbReference>
<dbReference type="Ensembl" id="ENSCAFT00030000516.1">
    <property type="protein sequence ID" value="ENSCAFP00030000453.1"/>
    <property type="gene ID" value="ENSCAFG00030000318.1"/>
</dbReference>
<evidence type="ECO:0008006" key="4">
    <source>
        <dbReference type="Google" id="ProtNLM"/>
    </source>
</evidence>
<protein>
    <recommendedName>
        <fullName evidence="4">NlpC/P60 domain-containing protein</fullName>
    </recommendedName>
</protein>
<evidence type="ECO:0000313" key="3">
    <source>
        <dbReference type="Proteomes" id="UP000694429"/>
    </source>
</evidence>
<evidence type="ECO:0000313" key="2">
    <source>
        <dbReference type="Ensembl" id="ENSCAFP00040007525.1"/>
    </source>
</evidence>
<sequence>PAFHCICIFGALTGAVSTIKFFLPEAFLGRHFETVELEGSEPEPGDLFLFRLLSPTGRWCGAHVGVYCGHGEIIHFEGEHLRLGHHTACGRQWMRTRPHITPRAATACTLRCVCWAPCPSRTPCK</sequence>
<dbReference type="SUPFAM" id="SSF54001">
    <property type="entry name" value="Cysteine proteinases"/>
    <property type="match status" value="1"/>
</dbReference>
<proteinExistence type="predicted"/>
<organism evidence="1 3">
    <name type="scientific">Canis lupus familiaris</name>
    <name type="common">Dog</name>
    <name type="synonym">Canis familiaris</name>
    <dbReference type="NCBI Taxonomy" id="9615"/>
    <lineage>
        <taxon>Eukaryota</taxon>
        <taxon>Metazoa</taxon>
        <taxon>Chordata</taxon>
        <taxon>Craniata</taxon>
        <taxon>Vertebrata</taxon>
        <taxon>Euteleostomi</taxon>
        <taxon>Mammalia</taxon>
        <taxon>Eutheria</taxon>
        <taxon>Laurasiatheria</taxon>
        <taxon>Carnivora</taxon>
        <taxon>Caniformia</taxon>
        <taxon>Canidae</taxon>
        <taxon>Canis</taxon>
    </lineage>
</organism>
<dbReference type="Proteomes" id="UP000694542">
    <property type="component" value="Chromosome 3"/>
</dbReference>
<name>A0A8C0LR52_CANLF</name>
<dbReference type="Gene3D" id="3.90.1720.10">
    <property type="entry name" value="endopeptidase domain like (from Nostoc punctiforme)"/>
    <property type="match status" value="1"/>
</dbReference>
<evidence type="ECO:0000313" key="1">
    <source>
        <dbReference type="Ensembl" id="ENSCAFP00030000453.1"/>
    </source>
</evidence>
<reference evidence="1" key="3">
    <citation type="submission" date="2025-05" db="UniProtKB">
        <authorList>
            <consortium name="Ensembl"/>
        </authorList>
    </citation>
    <scope>IDENTIFICATION</scope>
</reference>
<dbReference type="Proteomes" id="UP000694429">
    <property type="component" value="Chromosome 3"/>
</dbReference>
<reference evidence="1" key="2">
    <citation type="submission" date="2019-03" db="EMBL/GenBank/DDBJ databases">
        <authorList>
            <person name="Warren W.C."/>
            <person name="Johnson G.S."/>
        </authorList>
    </citation>
    <scope>NUCLEOTIDE SEQUENCE [LARGE SCALE GENOMIC DNA]</scope>
    <source>
        <strain evidence="1">Basenji</strain>
    </source>
</reference>
<reference evidence="2" key="1">
    <citation type="submission" date="2018-10" db="EMBL/GenBank/DDBJ databases">
        <title>De novo assembly of a Great Dane genome.</title>
        <authorList>
            <person name="Kidd J.M."/>
            <person name="Pendleton A.L."/>
            <person name="Shen F."/>
            <person name="Emery S."/>
        </authorList>
    </citation>
    <scope>NUCLEOTIDE SEQUENCE [LARGE SCALE GENOMIC DNA]</scope>
    <source>
        <strain evidence="2">Great Dane</strain>
    </source>
</reference>
<dbReference type="InterPro" id="IPR038765">
    <property type="entry name" value="Papain-like_cys_pep_sf"/>
</dbReference>
<dbReference type="AlphaFoldDB" id="A0A8C0LR52"/>
<accession>A0A8C0LR52</accession>